<dbReference type="InterPro" id="IPR006311">
    <property type="entry name" value="TAT_signal"/>
</dbReference>
<sequence length="297" mass="33255">MSPKEPILTRRDFMKDTTYLTLGTATGLSLTKKAHSSARAKVILVRNNEAHDSDARFNADIIQKMLDQAMSALCDTKDALEAWKTLLKPTDIVGIKSNVWSYLPTPSALEQAIKKRIKQIGVAESNMGVDDRGVRQNPIFQKATAMINVRPLRTHHWSGIGGTLKNPIMFVEKPYLYHGNSCADLAKIWKLPILAGKIRLNILSVLKAQFHGRGPHHFDRRYVWDYNGLIVGTDPVAVDAVGLKIIQAKRRAFFGEEKNLQTTPHHILYAETRHHLGVSDLNRIDLIKIGPAEGMLI</sequence>
<dbReference type="InterPro" id="IPR007160">
    <property type="entry name" value="DUF362"/>
</dbReference>
<accession>A0ABV6Z3G3</accession>
<evidence type="ECO:0000313" key="3">
    <source>
        <dbReference type="Proteomes" id="UP001594351"/>
    </source>
</evidence>
<dbReference type="Proteomes" id="UP001594351">
    <property type="component" value="Unassembled WGS sequence"/>
</dbReference>
<feature type="domain" description="DUF362" evidence="1">
    <location>
        <begin position="140"/>
        <end position="243"/>
    </location>
</feature>
<protein>
    <submittedName>
        <fullName evidence="2">DUF362 domain-containing protein</fullName>
    </submittedName>
</protein>
<gene>
    <name evidence="2" type="ORF">ACFL27_22490</name>
</gene>
<dbReference type="EMBL" id="JBHPBY010000399">
    <property type="protein sequence ID" value="MFC1852977.1"/>
    <property type="molecule type" value="Genomic_DNA"/>
</dbReference>
<comment type="caution">
    <text evidence="2">The sequence shown here is derived from an EMBL/GenBank/DDBJ whole genome shotgun (WGS) entry which is preliminary data.</text>
</comment>
<organism evidence="2 3">
    <name type="scientific">candidate division CSSED10-310 bacterium</name>
    <dbReference type="NCBI Taxonomy" id="2855610"/>
    <lineage>
        <taxon>Bacteria</taxon>
        <taxon>Bacteria division CSSED10-310</taxon>
    </lineage>
</organism>
<dbReference type="PROSITE" id="PS51318">
    <property type="entry name" value="TAT"/>
    <property type="match status" value="1"/>
</dbReference>
<dbReference type="Pfam" id="PF04015">
    <property type="entry name" value="DUF362"/>
    <property type="match status" value="1"/>
</dbReference>
<evidence type="ECO:0000259" key="1">
    <source>
        <dbReference type="Pfam" id="PF04015"/>
    </source>
</evidence>
<proteinExistence type="predicted"/>
<evidence type="ECO:0000313" key="2">
    <source>
        <dbReference type="EMBL" id="MFC1852977.1"/>
    </source>
</evidence>
<keyword evidence="3" id="KW-1185">Reference proteome</keyword>
<reference evidence="2 3" key="1">
    <citation type="submission" date="2024-09" db="EMBL/GenBank/DDBJ databases">
        <title>Laminarin stimulates single cell rates of sulfate reduction while oxygen inhibits transcriptomic activity in coastal marine sediment.</title>
        <authorList>
            <person name="Lindsay M."/>
            <person name="Orcutt B."/>
            <person name="Emerson D."/>
            <person name="Stepanauskas R."/>
            <person name="D'Angelo T."/>
        </authorList>
    </citation>
    <scope>NUCLEOTIDE SEQUENCE [LARGE SCALE GENOMIC DNA]</scope>
    <source>
        <strain evidence="2">SAG AM-311-K15</strain>
    </source>
</reference>
<name>A0ABV6Z3G3_UNCC1</name>